<keyword evidence="9" id="KW-0964">Secreted</keyword>
<evidence type="ECO:0000259" key="12">
    <source>
        <dbReference type="Pfam" id="PF07504"/>
    </source>
</evidence>
<feature type="signal peptide" evidence="9">
    <location>
        <begin position="1"/>
        <end position="26"/>
    </location>
</feature>
<dbReference type="RefSeq" id="WP_055333755.1">
    <property type="nucleotide sequence ID" value="NZ_CDNF01000003.1"/>
</dbReference>
<dbReference type="Gene3D" id="3.10.170.10">
    <property type="match status" value="1"/>
</dbReference>
<dbReference type="PRINTS" id="PR00730">
    <property type="entry name" value="THERMOLYSIN"/>
</dbReference>
<evidence type="ECO:0000256" key="8">
    <source>
        <dbReference type="PIRSR" id="PIRSR623612-1"/>
    </source>
</evidence>
<feature type="active site" description="Proton donor" evidence="8">
    <location>
        <position position="439"/>
    </location>
</feature>
<keyword evidence="2 9" id="KW-0645">Protease</keyword>
<evidence type="ECO:0000256" key="3">
    <source>
        <dbReference type="ARBA" id="ARBA00022723"/>
    </source>
</evidence>
<comment type="function">
    <text evidence="9">Extracellular zinc metalloprotease.</text>
</comment>
<dbReference type="MEROPS" id="M04.014"/>
<dbReference type="OrthoDB" id="291295at2"/>
<dbReference type="GO" id="GO:0004222">
    <property type="term" value="F:metalloendopeptidase activity"/>
    <property type="evidence" value="ECO:0007669"/>
    <property type="project" value="UniProtKB-UniRule"/>
</dbReference>
<dbReference type="Gene3D" id="1.10.390.10">
    <property type="entry name" value="Neutral Protease Domain 2"/>
    <property type="match status" value="1"/>
</dbReference>
<evidence type="ECO:0000256" key="6">
    <source>
        <dbReference type="ARBA" id="ARBA00022833"/>
    </source>
</evidence>
<dbReference type="PANTHER" id="PTHR33794:SF1">
    <property type="entry name" value="BACILLOLYSIN"/>
    <property type="match status" value="1"/>
</dbReference>
<dbReference type="PANTHER" id="PTHR33794">
    <property type="entry name" value="BACILLOLYSIN"/>
    <property type="match status" value="1"/>
</dbReference>
<dbReference type="AlphaFoldDB" id="A0A0C7G8K6"/>
<comment type="cofactor">
    <cofactor evidence="9">
        <name>Zn(2+)</name>
        <dbReference type="ChEBI" id="CHEBI:29105"/>
    </cofactor>
</comment>
<name>A0A0C7G8K6_PARSO</name>
<keyword evidence="4 9" id="KW-0732">Signal</keyword>
<keyword evidence="6 9" id="KW-0862">Zinc</keyword>
<evidence type="ECO:0000259" key="11">
    <source>
        <dbReference type="Pfam" id="PF02868"/>
    </source>
</evidence>
<dbReference type="GO" id="GO:0046872">
    <property type="term" value="F:metal ion binding"/>
    <property type="evidence" value="ECO:0007669"/>
    <property type="project" value="UniProtKB-UniRule"/>
</dbReference>
<evidence type="ECO:0000256" key="9">
    <source>
        <dbReference type="RuleBase" id="RU366073"/>
    </source>
</evidence>
<evidence type="ECO:0000256" key="2">
    <source>
        <dbReference type="ARBA" id="ARBA00022670"/>
    </source>
</evidence>
<dbReference type="InterPro" id="IPR011096">
    <property type="entry name" value="FTP_domain"/>
</dbReference>
<keyword evidence="3" id="KW-0479">Metal-binding</keyword>
<dbReference type="InterPro" id="IPR001570">
    <property type="entry name" value="Peptidase_M4_C_domain"/>
</dbReference>
<feature type="chain" id="PRO_5023156972" description="Neutral metalloproteinase" evidence="9">
    <location>
        <begin position="27"/>
        <end position="512"/>
    </location>
</feature>
<proteinExistence type="inferred from homology"/>
<organism evidence="13 14">
    <name type="scientific">Paraclostridium sordellii</name>
    <name type="common">Clostridium sordellii</name>
    <dbReference type="NCBI Taxonomy" id="1505"/>
    <lineage>
        <taxon>Bacteria</taxon>
        <taxon>Bacillati</taxon>
        <taxon>Bacillota</taxon>
        <taxon>Clostridia</taxon>
        <taxon>Peptostreptococcales</taxon>
        <taxon>Peptostreptococcaceae</taxon>
        <taxon>Paraclostridium</taxon>
    </lineage>
</organism>
<keyword evidence="7 9" id="KW-0482">Metalloprotease</keyword>
<dbReference type="SUPFAM" id="SSF55486">
    <property type="entry name" value="Metalloproteases ('zincins'), catalytic domain"/>
    <property type="match status" value="1"/>
</dbReference>
<dbReference type="Proteomes" id="UP000049127">
    <property type="component" value="Unassembled WGS sequence"/>
</dbReference>
<sequence length="512" mass="56895">MIKKNIAILTVAGLTLSFLAPSVSYADSQTKEDLPQAYNVKSEKDLKDVLKNVSDEYNIKKNSDQYQLVDTEKDDLGFTHYTLKPKADGYFAEAAEVKIHTDKSGKVVFVNGDLDQGKLEVKNQTKIDKDKAIELAFKSIGKSRDEVKNLSGKDVVQEAKIAVDEQSNRAIYSLDIAYTVPEPAHWNIKLDAENGNIIEKQNIIENAAQTTGTGIGANGQVKSPLNITEDGGKFYLLDTTHKGKIATIAFEAFDDNGIVGSVISNIKNCFDGEKDKAAVDAHYFTDKVYKYYKDVHNRESYDDKGSDIYSYVHVPNPDTGESWSNAAWTGAEMIYGDGNQAEENSFSAADDVVAHEITHGVTSSTANLVYKYQPGALNESFSDVFGYFVDSDDWTMGEDLYKTPNTAIRDLKEPKKYNQPEHMNEYKNYSINYDRGGVHINSGIPNKAAYNTITKLGKEKAEKIYYRALTKYLTRQSDFSDASHALTQSAKDLYGDKEANDVQAAWNEVGVN</sequence>
<accession>A0A0C7G8K6</accession>
<evidence type="ECO:0000313" key="14">
    <source>
        <dbReference type="Proteomes" id="UP000049127"/>
    </source>
</evidence>
<dbReference type="InterPro" id="IPR050728">
    <property type="entry name" value="Zinc_Metalloprotease_M4"/>
</dbReference>
<reference evidence="13 14" key="1">
    <citation type="submission" date="2015-01" db="EMBL/GenBank/DDBJ databases">
        <authorList>
            <person name="Aslett A.Martin."/>
            <person name="De Silva Nishadi"/>
        </authorList>
    </citation>
    <scope>NUCLEOTIDE SEQUENCE [LARGE SCALE GENOMIC DNA]</scope>
    <source>
        <strain evidence="13 14">R28058</strain>
    </source>
</reference>
<evidence type="ECO:0000256" key="4">
    <source>
        <dbReference type="ARBA" id="ARBA00022729"/>
    </source>
</evidence>
<dbReference type="CDD" id="cd09597">
    <property type="entry name" value="M4_TLP"/>
    <property type="match status" value="1"/>
</dbReference>
<dbReference type="InterPro" id="IPR013856">
    <property type="entry name" value="Peptidase_M4_domain"/>
</dbReference>
<evidence type="ECO:0000256" key="5">
    <source>
        <dbReference type="ARBA" id="ARBA00022801"/>
    </source>
</evidence>
<evidence type="ECO:0000259" key="10">
    <source>
        <dbReference type="Pfam" id="PF01447"/>
    </source>
</evidence>
<protein>
    <recommendedName>
        <fullName evidence="9">Neutral metalloproteinase</fullName>
        <ecNumber evidence="9">3.4.24.-</ecNumber>
    </recommendedName>
</protein>
<feature type="active site" evidence="8">
    <location>
        <position position="356"/>
    </location>
</feature>
<comment type="similarity">
    <text evidence="1 9">Belongs to the peptidase M4 family.</text>
</comment>
<gene>
    <name evidence="13" type="primary">nrpE</name>
    <name evidence="13" type="ORF">R28058_10651</name>
</gene>
<evidence type="ECO:0000313" key="13">
    <source>
        <dbReference type="EMBL" id="CEQ03332.1"/>
    </source>
</evidence>
<dbReference type="EMBL" id="CEKZ01000003">
    <property type="protein sequence ID" value="CEQ03332.1"/>
    <property type="molecule type" value="Genomic_DNA"/>
</dbReference>
<comment type="subcellular location">
    <subcellularLocation>
        <location evidence="9">Secreted</location>
    </subcellularLocation>
</comment>
<evidence type="ECO:0000256" key="1">
    <source>
        <dbReference type="ARBA" id="ARBA00009388"/>
    </source>
</evidence>
<dbReference type="Pfam" id="PF07504">
    <property type="entry name" value="FTP"/>
    <property type="match status" value="1"/>
</dbReference>
<feature type="domain" description="Peptidase M4 C-terminal" evidence="11">
    <location>
        <begin position="366"/>
        <end position="511"/>
    </location>
</feature>
<dbReference type="GO" id="GO:0006508">
    <property type="term" value="P:proteolysis"/>
    <property type="evidence" value="ECO:0007669"/>
    <property type="project" value="UniProtKB-KW"/>
</dbReference>
<keyword evidence="5 9" id="KW-0378">Hydrolase</keyword>
<feature type="domain" description="FTP" evidence="12">
    <location>
        <begin position="64"/>
        <end position="114"/>
    </location>
</feature>
<dbReference type="InterPro" id="IPR023612">
    <property type="entry name" value="Peptidase_M4"/>
</dbReference>
<dbReference type="GO" id="GO:0005576">
    <property type="term" value="C:extracellular region"/>
    <property type="evidence" value="ECO:0007669"/>
    <property type="project" value="UniProtKB-SubCell"/>
</dbReference>
<dbReference type="InterPro" id="IPR027268">
    <property type="entry name" value="Peptidase_M4/M1_CTD_sf"/>
</dbReference>
<dbReference type="EC" id="3.4.24.-" evidence="9"/>
<dbReference type="Pfam" id="PF02868">
    <property type="entry name" value="Peptidase_M4_C"/>
    <property type="match status" value="1"/>
</dbReference>
<evidence type="ECO:0000256" key="7">
    <source>
        <dbReference type="ARBA" id="ARBA00023049"/>
    </source>
</evidence>
<dbReference type="Pfam" id="PF01447">
    <property type="entry name" value="Peptidase_M4"/>
    <property type="match status" value="1"/>
</dbReference>
<feature type="domain" description="Peptidase M4" evidence="10">
    <location>
        <begin position="211"/>
        <end position="363"/>
    </location>
</feature>